<evidence type="ECO:0000256" key="3">
    <source>
        <dbReference type="ARBA" id="ARBA00022703"/>
    </source>
</evidence>
<evidence type="ECO:0000256" key="2">
    <source>
        <dbReference type="ARBA" id="ARBA00022670"/>
    </source>
</evidence>
<evidence type="ECO:0000256" key="4">
    <source>
        <dbReference type="ARBA" id="ARBA00022801"/>
    </source>
</evidence>
<dbReference type="InterPro" id="IPR011600">
    <property type="entry name" value="Pept_C14_caspase"/>
</dbReference>
<feature type="domain" description="Caspase family p10" evidence="9">
    <location>
        <begin position="188"/>
        <end position="282"/>
    </location>
</feature>
<organism evidence="11 12">
    <name type="scientific">Henosepilachna vigintioctopunctata</name>
    <dbReference type="NCBI Taxonomy" id="420089"/>
    <lineage>
        <taxon>Eukaryota</taxon>
        <taxon>Metazoa</taxon>
        <taxon>Ecdysozoa</taxon>
        <taxon>Arthropoda</taxon>
        <taxon>Hexapoda</taxon>
        <taxon>Insecta</taxon>
        <taxon>Pterygota</taxon>
        <taxon>Neoptera</taxon>
        <taxon>Endopterygota</taxon>
        <taxon>Coleoptera</taxon>
        <taxon>Polyphaga</taxon>
        <taxon>Cucujiformia</taxon>
        <taxon>Coccinelloidea</taxon>
        <taxon>Coccinellidae</taxon>
        <taxon>Epilachninae</taxon>
        <taxon>Epilachnini</taxon>
        <taxon>Henosepilachna</taxon>
    </lineage>
</organism>
<dbReference type="InterPro" id="IPR033139">
    <property type="entry name" value="Caspase_cys_AS"/>
</dbReference>
<dbReference type="Proteomes" id="UP001431783">
    <property type="component" value="Unassembled WGS sequence"/>
</dbReference>
<comment type="similarity">
    <text evidence="1 7">Belongs to the peptidase C14A family.</text>
</comment>
<feature type="region of interest" description="Disordered" evidence="8">
    <location>
        <begin position="12"/>
        <end position="31"/>
    </location>
</feature>
<dbReference type="PANTHER" id="PTHR10454">
    <property type="entry name" value="CASPASE"/>
    <property type="match status" value="1"/>
</dbReference>
<dbReference type="PROSITE" id="PS01122">
    <property type="entry name" value="CASPASE_CYS"/>
    <property type="match status" value="1"/>
</dbReference>
<dbReference type="Gene3D" id="3.40.50.1460">
    <property type="match status" value="1"/>
</dbReference>
<dbReference type="InterPro" id="IPR002398">
    <property type="entry name" value="Pept_C14"/>
</dbReference>
<dbReference type="PROSITE" id="PS50208">
    <property type="entry name" value="CASPASE_P20"/>
    <property type="match status" value="1"/>
</dbReference>
<dbReference type="GO" id="GO:0016322">
    <property type="term" value="P:neuron remodeling"/>
    <property type="evidence" value="ECO:0007669"/>
    <property type="project" value="UniProtKB-ARBA"/>
</dbReference>
<feature type="domain" description="Caspase family p20" evidence="10">
    <location>
        <begin position="40"/>
        <end position="163"/>
    </location>
</feature>
<evidence type="ECO:0000256" key="7">
    <source>
        <dbReference type="RuleBase" id="RU003971"/>
    </source>
</evidence>
<dbReference type="InterPro" id="IPR016129">
    <property type="entry name" value="Caspase_his_AS"/>
</dbReference>
<evidence type="ECO:0000313" key="11">
    <source>
        <dbReference type="EMBL" id="KAK9877975.1"/>
    </source>
</evidence>
<keyword evidence="6" id="KW-0865">Zymogen</keyword>
<dbReference type="InterPro" id="IPR001309">
    <property type="entry name" value="Pept_C14_p20"/>
</dbReference>
<proteinExistence type="inferred from homology"/>
<name>A0AAW1U629_9CUCU</name>
<dbReference type="PROSITE" id="PS50207">
    <property type="entry name" value="CASPASE_P10"/>
    <property type="match status" value="1"/>
</dbReference>
<dbReference type="PANTHER" id="PTHR10454:SF232">
    <property type="entry name" value="AT03047P-RELATED"/>
    <property type="match status" value="1"/>
</dbReference>
<dbReference type="EMBL" id="JARQZJ010000044">
    <property type="protein sequence ID" value="KAK9877975.1"/>
    <property type="molecule type" value="Genomic_DNA"/>
</dbReference>
<keyword evidence="4" id="KW-0378">Hydrolase</keyword>
<evidence type="ECO:0000259" key="10">
    <source>
        <dbReference type="PROSITE" id="PS50208"/>
    </source>
</evidence>
<sequence>MSSDIEQDAIGFSLNPRESSSTNAIDEGPFSTRYNMKHSKRGLAIIFNHKHFKMHNLKTRQGTDKDKEDLEALFKNLKFDVKCYDDLDRLEVEKVLVSVSAHDHSEEDCLVVAVLSHGDNKKIFARDTYYPPDMLWKYFNGNESPSLIGKPKLFFIQACRGEKIVTPVRVLQRQALTEVDSIQEDKSASYSIPVIADILVMYSTLEDHLSWRNPINGSYFIQSLIRQLSTHADKKDLLSILTYVNREVAVGYSEEMREQNIIGYAHKQMSSIVSMLTREVYF</sequence>
<keyword evidence="5" id="KW-0788">Thiol protease</keyword>
<dbReference type="GO" id="GO:1990525">
    <property type="term" value="F:BIR domain binding"/>
    <property type="evidence" value="ECO:0007669"/>
    <property type="project" value="UniProtKB-ARBA"/>
</dbReference>
<dbReference type="InterPro" id="IPR029030">
    <property type="entry name" value="Caspase-like_dom_sf"/>
</dbReference>
<reference evidence="11 12" key="1">
    <citation type="submission" date="2023-03" db="EMBL/GenBank/DDBJ databases">
        <title>Genome insight into feeding habits of ladybird beetles.</title>
        <authorList>
            <person name="Li H.-S."/>
            <person name="Huang Y.-H."/>
            <person name="Pang H."/>
        </authorList>
    </citation>
    <scope>NUCLEOTIDE SEQUENCE [LARGE SCALE GENOMIC DNA]</scope>
    <source>
        <strain evidence="11">SYSU_2023b</strain>
        <tissue evidence="11">Whole body</tissue>
    </source>
</reference>
<keyword evidence="3" id="KW-0053">Apoptosis</keyword>
<keyword evidence="12" id="KW-1185">Reference proteome</keyword>
<protein>
    <recommendedName>
        <fullName evidence="13">Caspase-3</fullName>
    </recommendedName>
</protein>
<dbReference type="GO" id="GO:0004197">
    <property type="term" value="F:cysteine-type endopeptidase activity"/>
    <property type="evidence" value="ECO:0007669"/>
    <property type="project" value="InterPro"/>
</dbReference>
<evidence type="ECO:0000256" key="1">
    <source>
        <dbReference type="ARBA" id="ARBA00010134"/>
    </source>
</evidence>
<dbReference type="GO" id="GO:0005737">
    <property type="term" value="C:cytoplasm"/>
    <property type="evidence" value="ECO:0007669"/>
    <property type="project" value="TreeGrafter"/>
</dbReference>
<dbReference type="CDD" id="cd00032">
    <property type="entry name" value="CASc"/>
    <property type="match status" value="1"/>
</dbReference>
<dbReference type="SUPFAM" id="SSF52129">
    <property type="entry name" value="Caspase-like"/>
    <property type="match status" value="1"/>
</dbReference>
<dbReference type="GO" id="GO:0006508">
    <property type="term" value="P:proteolysis"/>
    <property type="evidence" value="ECO:0007669"/>
    <property type="project" value="UniProtKB-KW"/>
</dbReference>
<dbReference type="GO" id="GO:0045751">
    <property type="term" value="P:negative regulation of Toll signaling pathway"/>
    <property type="evidence" value="ECO:0007669"/>
    <property type="project" value="UniProtKB-ARBA"/>
</dbReference>
<evidence type="ECO:0000259" key="9">
    <source>
        <dbReference type="PROSITE" id="PS50207"/>
    </source>
</evidence>
<dbReference type="PRINTS" id="PR00376">
    <property type="entry name" value="IL1BCENZYME"/>
</dbReference>
<gene>
    <name evidence="11" type="ORF">WA026_020190</name>
</gene>
<dbReference type="InterPro" id="IPR002138">
    <property type="entry name" value="Pept_C14_p10"/>
</dbReference>
<dbReference type="PROSITE" id="PS01121">
    <property type="entry name" value="CASPASE_HIS"/>
    <property type="match status" value="1"/>
</dbReference>
<dbReference type="SMART" id="SM00115">
    <property type="entry name" value="CASc"/>
    <property type="match status" value="1"/>
</dbReference>
<dbReference type="GO" id="GO:0045476">
    <property type="term" value="P:nurse cell apoptotic process"/>
    <property type="evidence" value="ECO:0007669"/>
    <property type="project" value="UniProtKB-ARBA"/>
</dbReference>
<evidence type="ECO:0000313" key="12">
    <source>
        <dbReference type="Proteomes" id="UP001431783"/>
    </source>
</evidence>
<keyword evidence="2" id="KW-0645">Protease</keyword>
<evidence type="ECO:0000256" key="8">
    <source>
        <dbReference type="SAM" id="MobiDB-lite"/>
    </source>
</evidence>
<accession>A0AAW1U629</accession>
<dbReference type="AlphaFoldDB" id="A0AAW1U629"/>
<dbReference type="FunFam" id="3.40.50.1460:FF:000001">
    <property type="entry name" value="Caspase-3 preproprotein"/>
    <property type="match status" value="1"/>
</dbReference>
<evidence type="ECO:0008006" key="13">
    <source>
        <dbReference type="Google" id="ProtNLM"/>
    </source>
</evidence>
<evidence type="ECO:0000256" key="6">
    <source>
        <dbReference type="ARBA" id="ARBA00023145"/>
    </source>
</evidence>
<dbReference type="InterPro" id="IPR015917">
    <property type="entry name" value="Pept_C14A"/>
</dbReference>
<evidence type="ECO:0000256" key="5">
    <source>
        <dbReference type="ARBA" id="ARBA00022807"/>
    </source>
</evidence>
<comment type="caution">
    <text evidence="11">The sequence shown here is derived from an EMBL/GenBank/DDBJ whole genome shotgun (WGS) entry which is preliminary data.</text>
</comment>
<dbReference type="GO" id="GO:0043525">
    <property type="term" value="P:positive regulation of neuron apoptotic process"/>
    <property type="evidence" value="ECO:0007669"/>
    <property type="project" value="TreeGrafter"/>
</dbReference>
<dbReference type="Pfam" id="PF00656">
    <property type="entry name" value="Peptidase_C14"/>
    <property type="match status" value="1"/>
</dbReference>